<evidence type="ECO:0000313" key="2">
    <source>
        <dbReference type="EMBL" id="AIQ65354.1"/>
    </source>
</evidence>
<dbReference type="Proteomes" id="UP000029507">
    <property type="component" value="Chromosome"/>
</dbReference>
<dbReference type="EMBL" id="CP009286">
    <property type="protein sequence ID" value="AIQ65354.1"/>
    <property type="molecule type" value="Genomic_DNA"/>
</dbReference>
<evidence type="ECO:0000313" key="3">
    <source>
        <dbReference type="Proteomes" id="UP000029507"/>
    </source>
</evidence>
<dbReference type="AlphaFoldDB" id="A0A089N984"/>
<dbReference type="KEGG" id="pste:PSTEL_21755"/>
<feature type="transmembrane region" description="Helical" evidence="1">
    <location>
        <begin position="57"/>
        <end position="79"/>
    </location>
</feature>
<keyword evidence="3" id="KW-1185">Reference proteome</keyword>
<keyword evidence="1" id="KW-1133">Transmembrane helix</keyword>
<accession>A0A089N984</accession>
<reference evidence="2 3" key="1">
    <citation type="submission" date="2014-08" db="EMBL/GenBank/DDBJ databases">
        <title>Comparative genomics of the Paenibacillus odorifer group.</title>
        <authorList>
            <person name="den Bakker H.C."/>
            <person name="Tsai Y.-C."/>
            <person name="Martin N."/>
            <person name="Korlach J."/>
            <person name="Wiedmann M."/>
        </authorList>
    </citation>
    <scope>NUCLEOTIDE SEQUENCE [LARGE SCALE GENOMIC DNA]</scope>
    <source>
        <strain evidence="2 3">DSM 14472</strain>
    </source>
</reference>
<keyword evidence="1" id="KW-0472">Membrane</keyword>
<name>A0A089N984_9BACL</name>
<keyword evidence="1" id="KW-0812">Transmembrane</keyword>
<dbReference type="HOGENOM" id="CLU_2383440_0_0_9"/>
<dbReference type="STRING" id="169760.PSTEL_21755"/>
<feature type="transmembrane region" description="Helical" evidence="1">
    <location>
        <begin position="15"/>
        <end position="37"/>
    </location>
</feature>
<sequence>MILVKVKGVIIKSTWVIILLFILYSVQHLVNFLSYDYRGPSSSLVKVFSVIGIEGNIARFILWDLFQVAITLIGCKLLFKKTLKELGFHFRNSG</sequence>
<organism evidence="2 3">
    <name type="scientific">Paenibacillus stellifer</name>
    <dbReference type="NCBI Taxonomy" id="169760"/>
    <lineage>
        <taxon>Bacteria</taxon>
        <taxon>Bacillati</taxon>
        <taxon>Bacillota</taxon>
        <taxon>Bacilli</taxon>
        <taxon>Bacillales</taxon>
        <taxon>Paenibacillaceae</taxon>
        <taxon>Paenibacillus</taxon>
    </lineage>
</organism>
<proteinExistence type="predicted"/>
<gene>
    <name evidence="2" type="ORF">PSTEL_21755</name>
</gene>
<protein>
    <submittedName>
        <fullName evidence="2">Uncharacterized protein</fullName>
    </submittedName>
</protein>
<evidence type="ECO:0000256" key="1">
    <source>
        <dbReference type="SAM" id="Phobius"/>
    </source>
</evidence>